<dbReference type="SUPFAM" id="SSF52058">
    <property type="entry name" value="L domain-like"/>
    <property type="match status" value="1"/>
</dbReference>
<keyword evidence="7 11" id="KW-1133">Transmembrane helix</keyword>
<evidence type="ECO:0000256" key="4">
    <source>
        <dbReference type="ARBA" id="ARBA00022692"/>
    </source>
</evidence>
<organism evidence="13 14">
    <name type="scientific">Mytilus edulis</name>
    <name type="common">Blue mussel</name>
    <dbReference type="NCBI Taxonomy" id="6550"/>
    <lineage>
        <taxon>Eukaryota</taxon>
        <taxon>Metazoa</taxon>
        <taxon>Spiralia</taxon>
        <taxon>Lophotrochozoa</taxon>
        <taxon>Mollusca</taxon>
        <taxon>Bivalvia</taxon>
        <taxon>Autobranchia</taxon>
        <taxon>Pteriomorphia</taxon>
        <taxon>Mytilida</taxon>
        <taxon>Mytiloidea</taxon>
        <taxon>Mytilidae</taxon>
        <taxon>Mytilinae</taxon>
        <taxon>Mytilus</taxon>
    </lineage>
</organism>
<evidence type="ECO:0000256" key="2">
    <source>
        <dbReference type="ARBA" id="ARBA00009634"/>
    </source>
</evidence>
<evidence type="ECO:0000256" key="10">
    <source>
        <dbReference type="ARBA" id="ARBA00023180"/>
    </source>
</evidence>
<sequence>MWKYEHALPSDFSVGLMWKYEHALPSDFAVGLMWKYEHALPSDFSVGLMWKYEHALPSDFSVGKIMKLTAFLVVLGILYGISESALVLPCDFYVQCNCTRNNRLLITNCSNLELAELPKFPSNVNVLDLSYNLFGILIAKNFEHLHHLIQLNLSNNNMFLLHQDAFYGLTKLQRLHLNDNELSYNLKTFPRLVFKPLKSLTHLNIANNIGANKFPGEVISYLTNLKDLVIDARITEPNETAFGKGFLPLTHLQKLTIRYCNMHFSNYTFQNLLYLKSINLFHCTIQSYEYGTLCGRHLKFLNLNRIQEHENYINAIMDDIKNTTVDVLIMHRFFRHQFNSLGYILEALNKTAIQKLYINGNGIFYTGNFITLPKSLLHLDLSKNELCDLEFVMPNLIFLNLNENRLGSSLQWHRYSHSNITRLKVIYLSNNGIDRLIVSIFHGHPQLEVINLSRNTLADITFDLAQLQNLKMLDLSSNRISSLSPMSINGINEIFKKSDLKINLSKNVLQCSCETYQFLKWMAENSNHFMPSNDYKCRFSNGSILEIQEFKHTFLQIARECESHAVLIICISIAIFAMLTVTIMGLVYRYRWRIRYLYYMTKSKYKQNKPVDNCYQHKYDAFISYADSELDFVLKDCIENFEQHGHKTLCIHQRDFIPGEEIANNITNAIHESRKTICIITRSFLDSYYCMFEYNMARMESIYSRNGQNILFLVFYEQIRPKELPLIMLEVVQQHSYIEYPHDEQGNVVFWAKLLEAIS</sequence>
<dbReference type="Pfam" id="PF13855">
    <property type="entry name" value="LRR_8"/>
    <property type="match status" value="2"/>
</dbReference>
<dbReference type="Gene3D" id="3.80.10.10">
    <property type="entry name" value="Ribonuclease Inhibitor"/>
    <property type="match status" value="2"/>
</dbReference>
<dbReference type="Proteomes" id="UP000683360">
    <property type="component" value="Unassembled WGS sequence"/>
</dbReference>
<evidence type="ECO:0000256" key="7">
    <source>
        <dbReference type="ARBA" id="ARBA00022989"/>
    </source>
</evidence>
<evidence type="ECO:0000313" key="14">
    <source>
        <dbReference type="Proteomes" id="UP000683360"/>
    </source>
</evidence>
<comment type="subcellular location">
    <subcellularLocation>
        <location evidence="1">Membrane</location>
        <topology evidence="1">Single-pass type I membrane protein</topology>
    </subcellularLocation>
</comment>
<dbReference type="PROSITE" id="PS51450">
    <property type="entry name" value="LRR"/>
    <property type="match status" value="1"/>
</dbReference>
<dbReference type="PANTHER" id="PTHR24365:SF522">
    <property type="entry name" value="LOW QUALITY PROTEIN: TOLL-LIKE RECEPTOR 13-RELATED"/>
    <property type="match status" value="1"/>
</dbReference>
<evidence type="ECO:0000256" key="9">
    <source>
        <dbReference type="ARBA" id="ARBA00023170"/>
    </source>
</evidence>
<dbReference type="InterPro" id="IPR032675">
    <property type="entry name" value="LRR_dom_sf"/>
</dbReference>
<dbReference type="SMART" id="SM00255">
    <property type="entry name" value="TIR"/>
    <property type="match status" value="1"/>
</dbReference>
<gene>
    <name evidence="13" type="ORF">MEDL_69057</name>
</gene>
<feature type="transmembrane region" description="Helical" evidence="11">
    <location>
        <begin position="565"/>
        <end position="588"/>
    </location>
</feature>
<keyword evidence="6" id="KW-0677">Repeat</keyword>
<dbReference type="InterPro" id="IPR000157">
    <property type="entry name" value="TIR_dom"/>
</dbReference>
<evidence type="ECO:0000256" key="6">
    <source>
        <dbReference type="ARBA" id="ARBA00022737"/>
    </source>
</evidence>
<dbReference type="SMART" id="SM00369">
    <property type="entry name" value="LRR_TYP"/>
    <property type="match status" value="4"/>
</dbReference>
<feature type="domain" description="TIR" evidence="12">
    <location>
        <begin position="617"/>
        <end position="758"/>
    </location>
</feature>
<dbReference type="InterPro" id="IPR003591">
    <property type="entry name" value="Leu-rich_rpt_typical-subtyp"/>
</dbReference>
<dbReference type="PANTHER" id="PTHR24365">
    <property type="entry name" value="TOLL-LIKE RECEPTOR"/>
    <property type="match status" value="1"/>
</dbReference>
<dbReference type="PIRSF" id="PIRSF037595">
    <property type="entry name" value="Toll-like_receptor"/>
    <property type="match status" value="1"/>
</dbReference>
<dbReference type="GO" id="GO:0006955">
    <property type="term" value="P:immune response"/>
    <property type="evidence" value="ECO:0007669"/>
    <property type="project" value="InterPro"/>
</dbReference>
<dbReference type="PRINTS" id="PR00019">
    <property type="entry name" value="LEURICHRPT"/>
</dbReference>
<name>A0A8S3VM15_MYTED</name>
<reference evidence="13" key="1">
    <citation type="submission" date="2021-03" db="EMBL/GenBank/DDBJ databases">
        <authorList>
            <person name="Bekaert M."/>
        </authorList>
    </citation>
    <scope>NUCLEOTIDE SEQUENCE</scope>
</reference>
<keyword evidence="8 11" id="KW-0472">Membrane</keyword>
<protein>
    <submittedName>
        <fullName evidence="13">Toll-like receptor 4</fullName>
    </submittedName>
</protein>
<dbReference type="EMBL" id="CAJPWZ010003331">
    <property type="protein sequence ID" value="CAG2257784.1"/>
    <property type="molecule type" value="Genomic_DNA"/>
</dbReference>
<dbReference type="PROSITE" id="PS50104">
    <property type="entry name" value="TIR"/>
    <property type="match status" value="1"/>
</dbReference>
<dbReference type="OrthoDB" id="694479at2759"/>
<dbReference type="Pfam" id="PF01582">
    <property type="entry name" value="TIR"/>
    <property type="match status" value="1"/>
</dbReference>
<comment type="caution">
    <text evidence="13">The sequence shown here is derived from an EMBL/GenBank/DDBJ whole genome shotgun (WGS) entry which is preliminary data.</text>
</comment>
<comment type="similarity">
    <text evidence="2">Belongs to the Toll-like receptor family.</text>
</comment>
<dbReference type="SUPFAM" id="SSF52200">
    <property type="entry name" value="Toll/Interleukin receptor TIR domain"/>
    <property type="match status" value="1"/>
</dbReference>
<evidence type="ECO:0000256" key="5">
    <source>
        <dbReference type="ARBA" id="ARBA00022729"/>
    </source>
</evidence>
<dbReference type="GO" id="GO:0004888">
    <property type="term" value="F:transmembrane signaling receptor activity"/>
    <property type="evidence" value="ECO:0007669"/>
    <property type="project" value="InterPro"/>
</dbReference>
<dbReference type="InterPro" id="IPR017241">
    <property type="entry name" value="Toll-like_receptor"/>
</dbReference>
<dbReference type="Gene3D" id="3.40.50.10140">
    <property type="entry name" value="Toll/interleukin-1 receptor homology (TIR) domain"/>
    <property type="match status" value="1"/>
</dbReference>
<evidence type="ECO:0000256" key="1">
    <source>
        <dbReference type="ARBA" id="ARBA00004479"/>
    </source>
</evidence>
<keyword evidence="5" id="KW-0732">Signal</keyword>
<proteinExistence type="inferred from homology"/>
<keyword evidence="9 13" id="KW-0675">Receptor</keyword>
<dbReference type="AlphaFoldDB" id="A0A8S3VM15"/>
<evidence type="ECO:0000256" key="3">
    <source>
        <dbReference type="ARBA" id="ARBA00022614"/>
    </source>
</evidence>
<keyword evidence="14" id="KW-1185">Reference proteome</keyword>
<keyword evidence="4 11" id="KW-0812">Transmembrane</keyword>
<dbReference type="InterPro" id="IPR001611">
    <property type="entry name" value="Leu-rich_rpt"/>
</dbReference>
<accession>A0A8S3VM15</accession>
<keyword evidence="10" id="KW-0325">Glycoprotein</keyword>
<evidence type="ECO:0000259" key="12">
    <source>
        <dbReference type="PROSITE" id="PS50104"/>
    </source>
</evidence>
<evidence type="ECO:0000313" key="13">
    <source>
        <dbReference type="EMBL" id="CAG2257784.1"/>
    </source>
</evidence>
<dbReference type="GO" id="GO:0005886">
    <property type="term" value="C:plasma membrane"/>
    <property type="evidence" value="ECO:0007669"/>
    <property type="project" value="TreeGrafter"/>
</dbReference>
<dbReference type="InterPro" id="IPR035897">
    <property type="entry name" value="Toll_tir_struct_dom_sf"/>
</dbReference>
<evidence type="ECO:0000256" key="11">
    <source>
        <dbReference type="SAM" id="Phobius"/>
    </source>
</evidence>
<keyword evidence="3" id="KW-0433">Leucine-rich repeat</keyword>
<dbReference type="GO" id="GO:0002224">
    <property type="term" value="P:toll-like receptor signaling pathway"/>
    <property type="evidence" value="ECO:0007669"/>
    <property type="project" value="InterPro"/>
</dbReference>
<evidence type="ECO:0000256" key="8">
    <source>
        <dbReference type="ARBA" id="ARBA00023136"/>
    </source>
</evidence>